<keyword evidence="2" id="KW-1185">Reference proteome</keyword>
<accession>A0A1R2D4W3</accession>
<dbReference type="Proteomes" id="UP000187209">
    <property type="component" value="Unassembled WGS sequence"/>
</dbReference>
<proteinExistence type="predicted"/>
<dbReference type="EMBL" id="MPUH01000001">
    <property type="protein sequence ID" value="OMJ96315.1"/>
    <property type="molecule type" value="Genomic_DNA"/>
</dbReference>
<sequence>MDNQSFSRKLRRDLKSYAEIPGLVVKLQAEGLLTQLEKAVTYAFDTCENPDEQFKENLKIVVNSAIDVIYDSNSSKKD</sequence>
<gene>
    <name evidence="1" type="ORF">SteCoe_46</name>
</gene>
<evidence type="ECO:0000313" key="2">
    <source>
        <dbReference type="Proteomes" id="UP000187209"/>
    </source>
</evidence>
<evidence type="ECO:0000313" key="1">
    <source>
        <dbReference type="EMBL" id="OMJ96315.1"/>
    </source>
</evidence>
<comment type="caution">
    <text evidence="1">The sequence shown here is derived from an EMBL/GenBank/DDBJ whole genome shotgun (WGS) entry which is preliminary data.</text>
</comment>
<name>A0A1R2D4W3_9CILI</name>
<protein>
    <submittedName>
        <fullName evidence="1">Uncharacterized protein</fullName>
    </submittedName>
</protein>
<reference evidence="1 2" key="1">
    <citation type="submission" date="2016-11" db="EMBL/GenBank/DDBJ databases">
        <title>The macronuclear genome of Stentor coeruleus: a giant cell with tiny introns.</title>
        <authorList>
            <person name="Slabodnick M."/>
            <person name="Ruby J.G."/>
            <person name="Reiff S.B."/>
            <person name="Swart E.C."/>
            <person name="Gosai S."/>
            <person name="Prabakaran S."/>
            <person name="Witkowska E."/>
            <person name="Larue G.E."/>
            <person name="Fisher S."/>
            <person name="Freeman R.M."/>
            <person name="Gunawardena J."/>
            <person name="Chu W."/>
            <person name="Stover N.A."/>
            <person name="Gregory B.D."/>
            <person name="Nowacki M."/>
            <person name="Derisi J."/>
            <person name="Roy S.W."/>
            <person name="Marshall W.F."/>
            <person name="Sood P."/>
        </authorList>
    </citation>
    <scope>NUCLEOTIDE SEQUENCE [LARGE SCALE GENOMIC DNA]</scope>
    <source>
        <strain evidence="1">WM001</strain>
    </source>
</reference>
<organism evidence="1 2">
    <name type="scientific">Stentor coeruleus</name>
    <dbReference type="NCBI Taxonomy" id="5963"/>
    <lineage>
        <taxon>Eukaryota</taxon>
        <taxon>Sar</taxon>
        <taxon>Alveolata</taxon>
        <taxon>Ciliophora</taxon>
        <taxon>Postciliodesmatophora</taxon>
        <taxon>Heterotrichea</taxon>
        <taxon>Heterotrichida</taxon>
        <taxon>Stentoridae</taxon>
        <taxon>Stentor</taxon>
    </lineage>
</organism>
<dbReference type="AlphaFoldDB" id="A0A1R2D4W3"/>